<dbReference type="InterPro" id="IPR001356">
    <property type="entry name" value="HD"/>
</dbReference>
<dbReference type="InterPro" id="IPR008422">
    <property type="entry name" value="KN_HD"/>
</dbReference>
<reference evidence="7 8" key="1">
    <citation type="journal article" date="2021" name="Elife">
        <title>Chloroplast acquisition without the gene transfer in kleptoplastic sea slugs, Plakobranchus ocellatus.</title>
        <authorList>
            <person name="Maeda T."/>
            <person name="Takahashi S."/>
            <person name="Yoshida T."/>
            <person name="Shimamura S."/>
            <person name="Takaki Y."/>
            <person name="Nagai Y."/>
            <person name="Toyoda A."/>
            <person name="Suzuki Y."/>
            <person name="Arimoto A."/>
            <person name="Ishii H."/>
            <person name="Satoh N."/>
            <person name="Nishiyama T."/>
            <person name="Hasebe M."/>
            <person name="Maruyama T."/>
            <person name="Minagawa J."/>
            <person name="Obokata J."/>
            <person name="Shigenobu S."/>
        </authorList>
    </citation>
    <scope>NUCLEOTIDE SEQUENCE [LARGE SCALE GENOMIC DNA]</scope>
</reference>
<feature type="compositionally biased region" description="Low complexity" evidence="5">
    <location>
        <begin position="229"/>
        <end position="244"/>
    </location>
</feature>
<proteinExistence type="predicted"/>
<evidence type="ECO:0000313" key="7">
    <source>
        <dbReference type="EMBL" id="GFR67343.1"/>
    </source>
</evidence>
<organism evidence="7 8">
    <name type="scientific">Elysia marginata</name>
    <dbReference type="NCBI Taxonomy" id="1093978"/>
    <lineage>
        <taxon>Eukaryota</taxon>
        <taxon>Metazoa</taxon>
        <taxon>Spiralia</taxon>
        <taxon>Lophotrochozoa</taxon>
        <taxon>Mollusca</taxon>
        <taxon>Gastropoda</taxon>
        <taxon>Heterobranchia</taxon>
        <taxon>Euthyneura</taxon>
        <taxon>Panpulmonata</taxon>
        <taxon>Sacoglossa</taxon>
        <taxon>Placobranchoidea</taxon>
        <taxon>Plakobranchidae</taxon>
        <taxon>Elysia</taxon>
    </lineage>
</organism>
<dbReference type="CDD" id="cd00086">
    <property type="entry name" value="homeodomain"/>
    <property type="match status" value="1"/>
</dbReference>
<dbReference type="GO" id="GO:0005667">
    <property type="term" value="C:transcription regulator complex"/>
    <property type="evidence" value="ECO:0007669"/>
    <property type="project" value="TreeGrafter"/>
</dbReference>
<evidence type="ECO:0000256" key="4">
    <source>
        <dbReference type="PROSITE-ProRule" id="PRU00108"/>
    </source>
</evidence>
<dbReference type="Gene3D" id="1.10.10.60">
    <property type="entry name" value="Homeodomain-like"/>
    <property type="match status" value="1"/>
</dbReference>
<dbReference type="GO" id="GO:0000978">
    <property type="term" value="F:RNA polymerase II cis-regulatory region sequence-specific DNA binding"/>
    <property type="evidence" value="ECO:0007669"/>
    <property type="project" value="TreeGrafter"/>
</dbReference>
<feature type="compositionally biased region" description="Basic residues" evidence="5">
    <location>
        <begin position="219"/>
        <end position="228"/>
    </location>
</feature>
<dbReference type="Proteomes" id="UP000762676">
    <property type="component" value="Unassembled WGS sequence"/>
</dbReference>
<evidence type="ECO:0000256" key="3">
    <source>
        <dbReference type="ARBA" id="ARBA00023242"/>
    </source>
</evidence>
<evidence type="ECO:0000256" key="1">
    <source>
        <dbReference type="ARBA" id="ARBA00023125"/>
    </source>
</evidence>
<gene>
    <name evidence="7" type="ORF">ElyMa_001995300</name>
</gene>
<evidence type="ECO:0000256" key="5">
    <source>
        <dbReference type="SAM" id="MobiDB-lite"/>
    </source>
</evidence>
<dbReference type="SMART" id="SM00389">
    <property type="entry name" value="HOX"/>
    <property type="match status" value="1"/>
</dbReference>
<name>A0AAV4F1W6_9GAST</name>
<dbReference type="Pfam" id="PF05920">
    <property type="entry name" value="Homeobox_KN"/>
    <property type="match status" value="1"/>
</dbReference>
<protein>
    <submittedName>
        <fullName evidence="7">Sine oculis-like transcription factor</fullName>
    </submittedName>
</protein>
<keyword evidence="3 4" id="KW-0539">Nucleus</keyword>
<dbReference type="GO" id="GO:0005634">
    <property type="term" value="C:nucleus"/>
    <property type="evidence" value="ECO:0007669"/>
    <property type="project" value="UniProtKB-SubCell"/>
</dbReference>
<evidence type="ECO:0000259" key="6">
    <source>
        <dbReference type="PROSITE" id="PS50071"/>
    </source>
</evidence>
<keyword evidence="1 4" id="KW-0238">DNA-binding</keyword>
<dbReference type="InterPro" id="IPR009057">
    <property type="entry name" value="Homeodomain-like_sf"/>
</dbReference>
<evidence type="ECO:0000256" key="2">
    <source>
        <dbReference type="ARBA" id="ARBA00023155"/>
    </source>
</evidence>
<dbReference type="PANTHER" id="PTHR10390:SF44">
    <property type="entry name" value="SIX HOMEOBOX 4"/>
    <property type="match status" value="1"/>
</dbReference>
<dbReference type="PROSITE" id="PS50071">
    <property type="entry name" value="HOMEOBOX_2"/>
    <property type="match status" value="1"/>
</dbReference>
<comment type="subcellular location">
    <subcellularLocation>
        <location evidence="4">Nucleus</location>
    </subcellularLocation>
</comment>
<dbReference type="SUPFAM" id="SSF46689">
    <property type="entry name" value="Homeodomain-like"/>
    <property type="match status" value="1"/>
</dbReference>
<dbReference type="InterPro" id="IPR031701">
    <property type="entry name" value="SIX1_SD"/>
</dbReference>
<dbReference type="PANTHER" id="PTHR10390">
    <property type="entry name" value="HOMEOBOX PROTEIN SIX"/>
    <property type="match status" value="1"/>
</dbReference>
<keyword evidence="8" id="KW-1185">Reference proteome</keyword>
<feature type="DNA-binding region" description="Homeobox" evidence="4">
    <location>
        <begin position="161"/>
        <end position="223"/>
    </location>
</feature>
<sequence length="244" mass="28754">MERDFTLDPYPDLSRPNTSDYLEHLSWCWRFLHICGTGICHLHVMVGSNMAHLLAKERQFTRLRQFVSSFSVDEYAILYGDEKFNRAMIRLLVEESNYVDALCLLKNGRFYEKDESLLQTWYEIHYKLTELSKGRQLNSLDKYRVRKRQPPPASIWPENKQPRSLRAADTVVTSVLRSWFHEHLERPYPSRDDLAELARQTQLSSQQIRMWFANARRKKLKCQRKGRPTGRATSRATARSTTGL</sequence>
<feature type="domain" description="Homeobox" evidence="6">
    <location>
        <begin position="159"/>
        <end position="222"/>
    </location>
</feature>
<accession>A0AAV4F1W6</accession>
<dbReference type="GO" id="GO:0000981">
    <property type="term" value="F:DNA-binding transcription factor activity, RNA polymerase II-specific"/>
    <property type="evidence" value="ECO:0007669"/>
    <property type="project" value="TreeGrafter"/>
</dbReference>
<feature type="region of interest" description="Disordered" evidence="5">
    <location>
        <begin position="219"/>
        <end position="244"/>
    </location>
</feature>
<dbReference type="EMBL" id="BMAT01004061">
    <property type="protein sequence ID" value="GFR67343.1"/>
    <property type="molecule type" value="Genomic_DNA"/>
</dbReference>
<dbReference type="AlphaFoldDB" id="A0AAV4F1W6"/>
<comment type="caution">
    <text evidence="7">The sequence shown here is derived from an EMBL/GenBank/DDBJ whole genome shotgun (WGS) entry which is preliminary data.</text>
</comment>
<keyword evidence="2 4" id="KW-0371">Homeobox</keyword>
<dbReference type="Pfam" id="PF16878">
    <property type="entry name" value="SIX1_SD"/>
    <property type="match status" value="1"/>
</dbReference>
<evidence type="ECO:0000313" key="8">
    <source>
        <dbReference type="Proteomes" id="UP000762676"/>
    </source>
</evidence>